<dbReference type="AlphaFoldDB" id="A0AAE1UPK0"/>
<keyword evidence="2" id="KW-1185">Reference proteome</keyword>
<sequence length="69" mass="7805">MAQRAMVVTELMILADIEHGETAVTRCRQSRIKKDNNQLDVIVSQNIAFDLRKVLSSPSRNIHCPFAHS</sequence>
<reference evidence="1" key="1">
    <citation type="submission" date="2023-11" db="EMBL/GenBank/DDBJ databases">
        <title>Genome assemblies of two species of porcelain crab, Petrolisthes cinctipes and Petrolisthes manimaculis (Anomura: Porcellanidae).</title>
        <authorList>
            <person name="Angst P."/>
        </authorList>
    </citation>
    <scope>NUCLEOTIDE SEQUENCE</scope>
    <source>
        <strain evidence="1">PB745_02</strain>
        <tissue evidence="1">Gill</tissue>
    </source>
</reference>
<evidence type="ECO:0000313" key="1">
    <source>
        <dbReference type="EMBL" id="KAK4328311.1"/>
    </source>
</evidence>
<dbReference type="EMBL" id="JAWZYT010000089">
    <property type="protein sequence ID" value="KAK4328311.1"/>
    <property type="molecule type" value="Genomic_DNA"/>
</dbReference>
<accession>A0AAE1UPK0</accession>
<name>A0AAE1UPK0_9EUCA</name>
<comment type="caution">
    <text evidence="1">The sequence shown here is derived from an EMBL/GenBank/DDBJ whole genome shotgun (WGS) entry which is preliminary data.</text>
</comment>
<dbReference type="Proteomes" id="UP001292094">
    <property type="component" value="Unassembled WGS sequence"/>
</dbReference>
<proteinExistence type="predicted"/>
<protein>
    <submittedName>
        <fullName evidence="1">Uncharacterized protein</fullName>
    </submittedName>
</protein>
<organism evidence="1 2">
    <name type="scientific">Petrolisthes manimaculis</name>
    <dbReference type="NCBI Taxonomy" id="1843537"/>
    <lineage>
        <taxon>Eukaryota</taxon>
        <taxon>Metazoa</taxon>
        <taxon>Ecdysozoa</taxon>
        <taxon>Arthropoda</taxon>
        <taxon>Crustacea</taxon>
        <taxon>Multicrustacea</taxon>
        <taxon>Malacostraca</taxon>
        <taxon>Eumalacostraca</taxon>
        <taxon>Eucarida</taxon>
        <taxon>Decapoda</taxon>
        <taxon>Pleocyemata</taxon>
        <taxon>Anomura</taxon>
        <taxon>Galatheoidea</taxon>
        <taxon>Porcellanidae</taxon>
        <taxon>Petrolisthes</taxon>
    </lineage>
</organism>
<gene>
    <name evidence="1" type="ORF">Pmani_001294</name>
</gene>
<evidence type="ECO:0000313" key="2">
    <source>
        <dbReference type="Proteomes" id="UP001292094"/>
    </source>
</evidence>